<feature type="domain" description="Fe/B12 periplasmic-binding" evidence="1">
    <location>
        <begin position="7"/>
        <end position="312"/>
    </location>
</feature>
<name>A0A9D4TY66_CHLVU</name>
<keyword evidence="3" id="KW-1185">Reference proteome</keyword>
<evidence type="ECO:0000313" key="2">
    <source>
        <dbReference type="EMBL" id="KAI3437865.1"/>
    </source>
</evidence>
<comment type="caution">
    <text evidence="2">The sequence shown here is derived from an EMBL/GenBank/DDBJ whole genome shotgun (WGS) entry which is preliminary data.</text>
</comment>
<dbReference type="EMBL" id="SIDB01000001">
    <property type="protein sequence ID" value="KAI3437865.1"/>
    <property type="molecule type" value="Genomic_DNA"/>
</dbReference>
<evidence type="ECO:0000313" key="3">
    <source>
        <dbReference type="Proteomes" id="UP001055712"/>
    </source>
</evidence>
<accession>A0A9D4TY66</accession>
<dbReference type="Proteomes" id="UP001055712">
    <property type="component" value="Unassembled WGS sequence"/>
</dbReference>
<dbReference type="InterPro" id="IPR051030">
    <property type="entry name" value="Vitamin_B12-ABC_binding"/>
</dbReference>
<gene>
    <name evidence="2" type="ORF">D9Q98_000311</name>
</gene>
<dbReference type="PANTHER" id="PTHR42860:SF3">
    <property type="entry name" value="FE_B12 PERIPLASMIC-BINDING DOMAIN-CONTAINING PROTEIN"/>
    <property type="match status" value="1"/>
</dbReference>
<dbReference type="OrthoDB" id="2011960at2759"/>
<dbReference type="Gene3D" id="3.40.50.1980">
    <property type="entry name" value="Nitrogenase molybdenum iron protein domain"/>
    <property type="match status" value="2"/>
</dbReference>
<reference evidence="2" key="2">
    <citation type="submission" date="2020-11" db="EMBL/GenBank/DDBJ databases">
        <authorList>
            <person name="Cecchin M."/>
            <person name="Marcolungo L."/>
            <person name="Rossato M."/>
            <person name="Girolomoni L."/>
            <person name="Cosentino E."/>
            <person name="Cuine S."/>
            <person name="Li-Beisson Y."/>
            <person name="Delledonne M."/>
            <person name="Ballottari M."/>
        </authorList>
    </citation>
    <scope>NUCLEOTIDE SEQUENCE</scope>
    <source>
        <strain evidence="2">211/11P</strain>
        <tissue evidence="2">Whole cell</tissue>
    </source>
</reference>
<organism evidence="2 3">
    <name type="scientific">Chlorella vulgaris</name>
    <name type="common">Green alga</name>
    <dbReference type="NCBI Taxonomy" id="3077"/>
    <lineage>
        <taxon>Eukaryota</taxon>
        <taxon>Viridiplantae</taxon>
        <taxon>Chlorophyta</taxon>
        <taxon>core chlorophytes</taxon>
        <taxon>Trebouxiophyceae</taxon>
        <taxon>Chlorellales</taxon>
        <taxon>Chlorellaceae</taxon>
        <taxon>Chlorella clade</taxon>
        <taxon>Chlorella</taxon>
    </lineage>
</organism>
<dbReference type="InterPro" id="IPR002491">
    <property type="entry name" value="ABC_transptr_periplasmic_BD"/>
</dbReference>
<sequence>MTAAPLRVVSLLPSATDTVLALDYGHVLVGRSHECDAPGLQHLPALTSSRVGNIPVDEIDAVMSASAAAVRELAQLGAALAVPLLEYGLCVYHLHLEQLQQLRPDVVLTCLQAAHGAVLSDGLLEAALHSVLGYAPRVVHCAAERLDGVWRDMQAVADGLEVPERGRAVVEKHRQHLADVAASARGRGSLRVAAIQWPQPLMACGAWVPEMIKMAGSQDVCGAVDHAEVVSEQQLGTAAPDVVIFALCGLTLEQSLQAARATIRRLADTWPSLPAARAGRVAVVDGEHVFSRPGPLLSQSMEVLMELMHPEVQPYGHQGKLWRWLDGGSSDAALAPA</sequence>
<reference evidence="2" key="1">
    <citation type="journal article" date="2019" name="Plant J.">
        <title>Chlorella vulgaris genome assembly and annotation reveals the molecular basis for metabolic acclimation to high light conditions.</title>
        <authorList>
            <person name="Cecchin M."/>
            <person name="Marcolungo L."/>
            <person name="Rossato M."/>
            <person name="Girolomoni L."/>
            <person name="Cosentino E."/>
            <person name="Cuine S."/>
            <person name="Li-Beisson Y."/>
            <person name="Delledonne M."/>
            <person name="Ballottari M."/>
        </authorList>
    </citation>
    <scope>NUCLEOTIDE SEQUENCE</scope>
    <source>
        <strain evidence="2">211/11P</strain>
    </source>
</reference>
<dbReference type="SUPFAM" id="SSF53807">
    <property type="entry name" value="Helical backbone' metal receptor"/>
    <property type="match status" value="1"/>
</dbReference>
<proteinExistence type="predicted"/>
<dbReference type="AlphaFoldDB" id="A0A9D4TY66"/>
<dbReference type="PANTHER" id="PTHR42860">
    <property type="entry name" value="VITAMIN B12-BINDING PROTEIN"/>
    <property type="match status" value="1"/>
</dbReference>
<dbReference type="Pfam" id="PF01497">
    <property type="entry name" value="Peripla_BP_2"/>
    <property type="match status" value="1"/>
</dbReference>
<evidence type="ECO:0000259" key="1">
    <source>
        <dbReference type="PROSITE" id="PS50983"/>
    </source>
</evidence>
<dbReference type="PROSITE" id="PS50983">
    <property type="entry name" value="FE_B12_PBP"/>
    <property type="match status" value="1"/>
</dbReference>
<protein>
    <recommendedName>
        <fullName evidence="1">Fe/B12 periplasmic-binding domain-containing protein</fullName>
    </recommendedName>
</protein>